<feature type="coiled-coil region" evidence="2">
    <location>
        <begin position="190"/>
        <end position="403"/>
    </location>
</feature>
<dbReference type="GO" id="GO:0005856">
    <property type="term" value="C:cytoskeleton"/>
    <property type="evidence" value="ECO:0007669"/>
    <property type="project" value="TreeGrafter"/>
</dbReference>
<feature type="coiled-coil region" evidence="2">
    <location>
        <begin position="432"/>
        <end position="459"/>
    </location>
</feature>
<sequence length="863" mass="102400">MEPHEAQDDLESADRRMRIAEKEIEQLGITQGEFDSLENDFQTVLQDIAGDKTLERFRLEYEKLHKALKTSHETEKKLIKRCKELNSEISAHAVKVQIALKLSQEDNNAMDQVKQDVERTWKLVDQTREREETLKSRLSDLRFELAELTRRIDADETAPVEQQALLEDLKKQKDEALEVNSLRIQTLKDLRNLNAECLKKKTDLEDCKRNFLNDINEVKEGIDKANTDAETEEKRKRDMEKNLEGTKKTYEQIQDEVKNKEEQKVQINREIDNLRANIQDLKDEKQKIQDKIKTAENYNDKLTEGLRNTEETNQNLIGEAQAKETEIKRIQEELNRKQADNQRAHKEIIVMQKKIKTVTQEKTEVEYQKDFAKNKLQDLTNRNTELRRENDVDKKAIEAMMREINKMNKDCIDMEGLARLQSDEIIMKNNEFRKISNEVKASKKEIAKLKALIYQLKRDEDKYSLEASNAYSKYIQTLEQVKYKNSMISQLQRDNLDAEAKLKQQQNLYEAVRSDRNIYSKTLLESNEEIDELRRKYKILQHQITKLREEISSKNNLIREQRQSHSNLEEENKTNEQKQKRLEEKKKEKEGYIRNYENQISKLKYYIAEAEQEKMKQKKEYEMVINDRDILGTQLIKRNEELASLYEKIKIQQSTLAKGEVQYQERVIEATLLKNQIAGLKREYLIAKNQVSSTSELKKEVYRLQKDLMIVRTKIKALSEELQNPMNVHRYRKLEGTNPETYEMITKIQTLQRRLIAKTEEVAEKDFLIQEKEKLYIELKNILARQPKPAVAEQLGVYQENLKEKTKQMKNMINELNNAHAQVNRHRFEIERLNRDIAAMKEVWFDQRRKEKKLKTIEEEAEN</sequence>
<dbReference type="Pfam" id="PF21771">
    <property type="entry name" value="CFAP58_CC"/>
    <property type="match status" value="1"/>
</dbReference>
<feature type="region of interest" description="Disordered" evidence="3">
    <location>
        <begin position="556"/>
        <end position="588"/>
    </location>
</feature>
<evidence type="ECO:0000256" key="2">
    <source>
        <dbReference type="SAM" id="Coils"/>
    </source>
</evidence>
<dbReference type="EMBL" id="CAJZBQ010000050">
    <property type="protein sequence ID" value="CAG9330022.1"/>
    <property type="molecule type" value="Genomic_DNA"/>
</dbReference>
<evidence type="ECO:0000256" key="3">
    <source>
        <dbReference type="SAM" id="MobiDB-lite"/>
    </source>
</evidence>
<dbReference type="InterPro" id="IPR049270">
    <property type="entry name" value="CFAP58_CC"/>
</dbReference>
<feature type="domain" description="Cilia- and flagella-associated protein 58 central coiled coil" evidence="4">
    <location>
        <begin position="388"/>
        <end position="685"/>
    </location>
</feature>
<evidence type="ECO:0000256" key="1">
    <source>
        <dbReference type="ARBA" id="ARBA00023054"/>
    </source>
</evidence>
<evidence type="ECO:0000313" key="5">
    <source>
        <dbReference type="EMBL" id="CAG9330022.1"/>
    </source>
</evidence>
<feature type="coiled-coil region" evidence="2">
    <location>
        <begin position="131"/>
        <end position="158"/>
    </location>
</feature>
<dbReference type="AlphaFoldDB" id="A0AAU9KA21"/>
<keyword evidence="6" id="KW-1185">Reference proteome</keyword>
<evidence type="ECO:0000313" key="6">
    <source>
        <dbReference type="Proteomes" id="UP001162131"/>
    </source>
</evidence>
<accession>A0AAU9KA21</accession>
<dbReference type="PANTHER" id="PTHR32083:SF0">
    <property type="entry name" value="CILIA AND FLAGELLA-ASSOCIATED PROTEIN 58"/>
    <property type="match status" value="1"/>
</dbReference>
<name>A0AAU9KA21_9CILI</name>
<proteinExistence type="predicted"/>
<dbReference type="Proteomes" id="UP001162131">
    <property type="component" value="Unassembled WGS sequence"/>
</dbReference>
<protein>
    <recommendedName>
        <fullName evidence="4">Cilia- and flagella-associated protein 58 central coiled coil domain-containing protein</fullName>
    </recommendedName>
</protein>
<organism evidence="5 6">
    <name type="scientific">Blepharisma stoltei</name>
    <dbReference type="NCBI Taxonomy" id="1481888"/>
    <lineage>
        <taxon>Eukaryota</taxon>
        <taxon>Sar</taxon>
        <taxon>Alveolata</taxon>
        <taxon>Ciliophora</taxon>
        <taxon>Postciliodesmatophora</taxon>
        <taxon>Heterotrichea</taxon>
        <taxon>Heterotrichida</taxon>
        <taxon>Blepharismidae</taxon>
        <taxon>Blepharisma</taxon>
    </lineage>
</organism>
<evidence type="ECO:0000259" key="4">
    <source>
        <dbReference type="Pfam" id="PF21771"/>
    </source>
</evidence>
<keyword evidence="1 2" id="KW-0175">Coiled coil</keyword>
<comment type="caution">
    <text evidence="5">The sequence shown here is derived from an EMBL/GenBank/DDBJ whole genome shotgun (WGS) entry which is preliminary data.</text>
</comment>
<dbReference type="PANTHER" id="PTHR32083">
    <property type="entry name" value="CILIA AND FLAGELLA-ASSOCIATED PROTEIN 58-RELATED"/>
    <property type="match status" value="1"/>
</dbReference>
<gene>
    <name evidence="5" type="ORF">BSTOLATCC_MIC50135</name>
</gene>
<reference evidence="5" key="1">
    <citation type="submission" date="2021-09" db="EMBL/GenBank/DDBJ databases">
        <authorList>
            <consortium name="AG Swart"/>
            <person name="Singh M."/>
            <person name="Singh A."/>
            <person name="Seah K."/>
            <person name="Emmerich C."/>
        </authorList>
    </citation>
    <scope>NUCLEOTIDE SEQUENCE</scope>
    <source>
        <strain evidence="5">ATCC30299</strain>
    </source>
</reference>
<feature type="coiled-coil region" evidence="2">
    <location>
        <begin position="795"/>
        <end position="843"/>
    </location>
</feature>